<dbReference type="Proteomes" id="UP000502996">
    <property type="component" value="Chromosome"/>
</dbReference>
<name>A0A6G6WBS2_9ACTN</name>
<keyword evidence="6" id="KW-1185">Reference proteome</keyword>
<dbReference type="InterPro" id="IPR029062">
    <property type="entry name" value="Class_I_gatase-like"/>
</dbReference>
<dbReference type="InterPro" id="IPR018062">
    <property type="entry name" value="HTH_AraC-typ_CS"/>
</dbReference>
<dbReference type="InterPro" id="IPR009057">
    <property type="entry name" value="Homeodomain-like_sf"/>
</dbReference>
<dbReference type="Pfam" id="PF01965">
    <property type="entry name" value="DJ-1_PfpI"/>
    <property type="match status" value="1"/>
</dbReference>
<dbReference type="InterPro" id="IPR002818">
    <property type="entry name" value="DJ-1/PfpI"/>
</dbReference>
<dbReference type="GO" id="GO:0003700">
    <property type="term" value="F:DNA-binding transcription factor activity"/>
    <property type="evidence" value="ECO:0007669"/>
    <property type="project" value="InterPro"/>
</dbReference>
<dbReference type="AlphaFoldDB" id="A0A6G6WBS2"/>
<dbReference type="SUPFAM" id="SSF52317">
    <property type="entry name" value="Class I glutamine amidotransferase-like"/>
    <property type="match status" value="1"/>
</dbReference>
<dbReference type="InterPro" id="IPR018060">
    <property type="entry name" value="HTH_AraC"/>
</dbReference>
<dbReference type="SUPFAM" id="SSF46689">
    <property type="entry name" value="Homeodomain-like"/>
    <property type="match status" value="2"/>
</dbReference>
<keyword evidence="2" id="KW-0238">DNA-binding</keyword>
<dbReference type="CDD" id="cd03137">
    <property type="entry name" value="GATase1_AraC_1"/>
    <property type="match status" value="1"/>
</dbReference>
<dbReference type="Gene3D" id="3.40.50.880">
    <property type="match status" value="1"/>
</dbReference>
<evidence type="ECO:0000256" key="3">
    <source>
        <dbReference type="ARBA" id="ARBA00023163"/>
    </source>
</evidence>
<evidence type="ECO:0000256" key="2">
    <source>
        <dbReference type="ARBA" id="ARBA00023125"/>
    </source>
</evidence>
<organism evidence="5 6">
    <name type="scientific">Nocardioides anomalus</name>
    <dbReference type="NCBI Taxonomy" id="2712223"/>
    <lineage>
        <taxon>Bacteria</taxon>
        <taxon>Bacillati</taxon>
        <taxon>Actinomycetota</taxon>
        <taxon>Actinomycetes</taxon>
        <taxon>Propionibacteriales</taxon>
        <taxon>Nocardioidaceae</taxon>
        <taxon>Nocardioides</taxon>
    </lineage>
</organism>
<proteinExistence type="predicted"/>
<dbReference type="RefSeq" id="WP_165230601.1">
    <property type="nucleotide sequence ID" value="NZ_CP049257.1"/>
</dbReference>
<dbReference type="PROSITE" id="PS00041">
    <property type="entry name" value="HTH_ARAC_FAMILY_1"/>
    <property type="match status" value="1"/>
</dbReference>
<evidence type="ECO:0000313" key="5">
    <source>
        <dbReference type="EMBL" id="QIG42656.1"/>
    </source>
</evidence>
<dbReference type="KEGG" id="nano:G5V58_07575"/>
<dbReference type="SMART" id="SM00342">
    <property type="entry name" value="HTH_ARAC"/>
    <property type="match status" value="1"/>
</dbReference>
<dbReference type="PANTHER" id="PTHR43130:SF3">
    <property type="entry name" value="HTH-TYPE TRANSCRIPTIONAL REGULATOR RV1931C"/>
    <property type="match status" value="1"/>
</dbReference>
<dbReference type="Gene3D" id="1.10.10.60">
    <property type="entry name" value="Homeodomain-like"/>
    <property type="match status" value="1"/>
</dbReference>
<protein>
    <submittedName>
        <fullName evidence="5">Helix-turn-helix domain-containing protein</fullName>
    </submittedName>
</protein>
<dbReference type="GO" id="GO:0043565">
    <property type="term" value="F:sequence-specific DNA binding"/>
    <property type="evidence" value="ECO:0007669"/>
    <property type="project" value="InterPro"/>
</dbReference>
<dbReference type="PROSITE" id="PS01124">
    <property type="entry name" value="HTH_ARAC_FAMILY_2"/>
    <property type="match status" value="1"/>
</dbReference>
<dbReference type="InterPro" id="IPR052158">
    <property type="entry name" value="INH-QAR"/>
</dbReference>
<evidence type="ECO:0000256" key="1">
    <source>
        <dbReference type="ARBA" id="ARBA00023015"/>
    </source>
</evidence>
<keyword evidence="1" id="KW-0805">Transcription regulation</keyword>
<dbReference type="EMBL" id="CP049257">
    <property type="protein sequence ID" value="QIG42656.1"/>
    <property type="molecule type" value="Genomic_DNA"/>
</dbReference>
<dbReference type="Pfam" id="PF12833">
    <property type="entry name" value="HTH_18"/>
    <property type="match status" value="1"/>
</dbReference>
<dbReference type="PANTHER" id="PTHR43130">
    <property type="entry name" value="ARAC-FAMILY TRANSCRIPTIONAL REGULATOR"/>
    <property type="match status" value="1"/>
</dbReference>
<evidence type="ECO:0000313" key="6">
    <source>
        <dbReference type="Proteomes" id="UP000502996"/>
    </source>
</evidence>
<sequence length="328" mass="36405">MPVQSVPTVQSPVAKVAVIVQDQAEPFGLGSLVEVWGEPEHPEDQTPVFDFQVCTPRPGRVRGRSDYDLHVERGLEATEDADLVCVSPHWDFLHHDPAVLEAIRAAHERGAILYAHCSGSFELGAAGLLDGRECTTHWRYTERLAAMYPEAKVRPDVLYCHDDNVLTGAGSAAGIDASLHLVRDLYGARVAASMARRIVVPPHRDGGQAQFIARPVPECDSETFGPLLEWIIAHLEEDLDVDTLARKSLMSPRTFARRFRAETGATPHSWVTQQRVLRAEELLEQTDRSVEWIASEVGFGNAATFRHHFTRSRGVSPQQYRRSFSGVA</sequence>
<feature type="domain" description="HTH araC/xylS-type" evidence="4">
    <location>
        <begin position="225"/>
        <end position="323"/>
    </location>
</feature>
<accession>A0A6G6WBS2</accession>
<reference evidence="5 6" key="1">
    <citation type="submission" date="2020-02" db="EMBL/GenBank/DDBJ databases">
        <title>Full genome sequence of Nocardioides sp. R-3366.</title>
        <authorList>
            <person name="Im W.-T."/>
        </authorList>
    </citation>
    <scope>NUCLEOTIDE SEQUENCE [LARGE SCALE GENOMIC DNA]</scope>
    <source>
        <strain evidence="5 6">R-3366</strain>
    </source>
</reference>
<keyword evidence="3" id="KW-0804">Transcription</keyword>
<gene>
    <name evidence="5" type="ORF">G5V58_07575</name>
</gene>
<evidence type="ECO:0000259" key="4">
    <source>
        <dbReference type="PROSITE" id="PS01124"/>
    </source>
</evidence>